<dbReference type="SUPFAM" id="SSF53850">
    <property type="entry name" value="Periplasmic binding protein-like II"/>
    <property type="match status" value="1"/>
</dbReference>
<reference evidence="4 5" key="1">
    <citation type="submission" date="2021-03" db="EMBL/GenBank/DDBJ databases">
        <title>Sequencing the genomes of 1000 actinobacteria strains.</title>
        <authorList>
            <person name="Klenk H.-P."/>
        </authorList>
    </citation>
    <scope>NUCLEOTIDE SEQUENCE [LARGE SCALE GENOMIC DNA]</scope>
    <source>
        <strain evidence="4 5">DSM 45510</strain>
    </source>
</reference>
<feature type="chain" id="PRO_5045245700" evidence="2">
    <location>
        <begin position="20"/>
        <end position="258"/>
    </location>
</feature>
<dbReference type="PROSITE" id="PS51257">
    <property type="entry name" value="PROKAR_LIPOPROTEIN"/>
    <property type="match status" value="1"/>
</dbReference>
<comment type="caution">
    <text evidence="4">The sequence shown here is derived from an EMBL/GenBank/DDBJ whole genome shotgun (WGS) entry which is preliminary data.</text>
</comment>
<evidence type="ECO:0000313" key="4">
    <source>
        <dbReference type="EMBL" id="MBP2180012.1"/>
    </source>
</evidence>
<feature type="domain" description="Solute-binding protein family 3/N-terminal" evidence="3">
    <location>
        <begin position="27"/>
        <end position="249"/>
    </location>
</feature>
<evidence type="ECO:0000313" key="5">
    <source>
        <dbReference type="Proteomes" id="UP000741013"/>
    </source>
</evidence>
<evidence type="ECO:0000256" key="1">
    <source>
        <dbReference type="ARBA" id="ARBA00022729"/>
    </source>
</evidence>
<dbReference type="RefSeq" id="WP_209663644.1">
    <property type="nucleotide sequence ID" value="NZ_JAGGMS010000001.1"/>
</dbReference>
<dbReference type="Proteomes" id="UP000741013">
    <property type="component" value="Unassembled WGS sequence"/>
</dbReference>
<accession>A0ABS4PKQ9</accession>
<dbReference type="EMBL" id="JAGGMS010000001">
    <property type="protein sequence ID" value="MBP2180012.1"/>
    <property type="molecule type" value="Genomic_DNA"/>
</dbReference>
<dbReference type="SMART" id="SM00062">
    <property type="entry name" value="PBPb"/>
    <property type="match status" value="1"/>
</dbReference>
<sequence length="258" mass="27492">MKKALLATLSAALLLTACSGGDEGSAALRVGTLSDAPPNIYLENGNYTGFDNELLKAIAAKQDLRLEFSATEFSSLLGQVANGQFDLASSAIAQTEERKKNVDFSAPYNYEVMSIQAKEGSPVTDENSLAGKRVAVIQATVGDKWLTTTVPAAQAVRFPDYAAALTALKTDSVDAYILDLTIAEKNVTDDRNNTGAKLKVVKPFTTDVPHGFAVRKGNTELLGKLNEGLKQVIADGTWARLHQQFLPTAPAAPEFQAS</sequence>
<evidence type="ECO:0000259" key="3">
    <source>
        <dbReference type="SMART" id="SM00062"/>
    </source>
</evidence>
<dbReference type="Pfam" id="PF00497">
    <property type="entry name" value="SBP_bac_3"/>
    <property type="match status" value="1"/>
</dbReference>
<gene>
    <name evidence="4" type="ORF">JOM49_001538</name>
</gene>
<evidence type="ECO:0000256" key="2">
    <source>
        <dbReference type="SAM" id="SignalP"/>
    </source>
</evidence>
<dbReference type="InterPro" id="IPR001638">
    <property type="entry name" value="Solute-binding_3/MltF_N"/>
</dbReference>
<keyword evidence="1 2" id="KW-0732">Signal</keyword>
<proteinExistence type="predicted"/>
<dbReference type="PANTHER" id="PTHR35936">
    <property type="entry name" value="MEMBRANE-BOUND LYTIC MUREIN TRANSGLYCOSYLASE F"/>
    <property type="match status" value="1"/>
</dbReference>
<name>A0ABS4PKQ9_9PSEU</name>
<dbReference type="PANTHER" id="PTHR35936:SF17">
    <property type="entry name" value="ARGININE-BINDING EXTRACELLULAR PROTEIN ARTP"/>
    <property type="match status" value="1"/>
</dbReference>
<dbReference type="CDD" id="cd13530">
    <property type="entry name" value="PBP2_peptides_like"/>
    <property type="match status" value="1"/>
</dbReference>
<feature type="signal peptide" evidence="2">
    <location>
        <begin position="1"/>
        <end position="19"/>
    </location>
</feature>
<protein>
    <submittedName>
        <fullName evidence="4">Polar amino acid transport system substrate-binding protein</fullName>
    </submittedName>
</protein>
<organism evidence="4 5">
    <name type="scientific">Amycolatopsis magusensis</name>
    <dbReference type="NCBI Taxonomy" id="882444"/>
    <lineage>
        <taxon>Bacteria</taxon>
        <taxon>Bacillati</taxon>
        <taxon>Actinomycetota</taxon>
        <taxon>Actinomycetes</taxon>
        <taxon>Pseudonocardiales</taxon>
        <taxon>Pseudonocardiaceae</taxon>
        <taxon>Amycolatopsis</taxon>
    </lineage>
</organism>
<keyword evidence="5" id="KW-1185">Reference proteome</keyword>
<dbReference type="Gene3D" id="3.40.190.10">
    <property type="entry name" value="Periplasmic binding protein-like II"/>
    <property type="match status" value="2"/>
</dbReference>